<keyword evidence="1" id="KW-1133">Transmembrane helix</keyword>
<keyword evidence="1" id="KW-0472">Membrane</keyword>
<dbReference type="KEGG" id="tee:Tel_06585"/>
<evidence type="ECO:0000256" key="1">
    <source>
        <dbReference type="SAM" id="Phobius"/>
    </source>
</evidence>
<dbReference type="InterPro" id="IPR046162">
    <property type="entry name" value="DUF6164"/>
</dbReference>
<gene>
    <name evidence="2" type="ORF">Tel_06585</name>
</gene>
<keyword evidence="3" id="KW-1185">Reference proteome</keyword>
<evidence type="ECO:0000313" key="2">
    <source>
        <dbReference type="EMBL" id="ALP52848.1"/>
    </source>
</evidence>
<sequence length="121" mass="13884">MAVQLFILRGVPEDEAEEIRALLAEQHIDYYETPAGSWGMSLPALWLTDETQLERAQGLLAQYQQQRLSQARSEFEALKAEGRQRSIIDLFREHPLRYLLYLVLVGVIAYFSISPFVTLGQ</sequence>
<reference evidence="2" key="1">
    <citation type="submission" date="2015-10" db="EMBL/GenBank/DDBJ databases">
        <title>Description of Candidatus Tenderia electrophaga gen. nov, sp. nov., an Uncultivated Electroautotroph from a Biocathode Enrichment.</title>
        <authorList>
            <person name="Eddie B.J."/>
            <person name="Malanoski A.P."/>
            <person name="Wang Z."/>
            <person name="Hall R.J."/>
            <person name="Oh S.D."/>
            <person name="Heiner C."/>
            <person name="Lin B."/>
            <person name="Strycharz-Glaven S.M."/>
        </authorList>
    </citation>
    <scope>NUCLEOTIDE SEQUENCE [LARGE SCALE GENOMIC DNA]</scope>
    <source>
        <strain evidence="2">NRL1</strain>
    </source>
</reference>
<dbReference type="Pfam" id="PF19661">
    <property type="entry name" value="DUF6164"/>
    <property type="match status" value="1"/>
</dbReference>
<dbReference type="AlphaFoldDB" id="A0A0S2TCF6"/>
<evidence type="ECO:0000313" key="3">
    <source>
        <dbReference type="Proteomes" id="UP000055136"/>
    </source>
</evidence>
<dbReference type="STRING" id="1748243.Tel_06585"/>
<keyword evidence="1" id="KW-0812">Transmembrane</keyword>
<dbReference type="EMBL" id="CP013099">
    <property type="protein sequence ID" value="ALP52848.1"/>
    <property type="molecule type" value="Genomic_DNA"/>
</dbReference>
<accession>A0A0S2TCF6</accession>
<organism evidence="2 3">
    <name type="scientific">Candidatus Tenderia electrophaga</name>
    <dbReference type="NCBI Taxonomy" id="1748243"/>
    <lineage>
        <taxon>Bacteria</taxon>
        <taxon>Pseudomonadati</taxon>
        <taxon>Pseudomonadota</taxon>
        <taxon>Gammaproteobacteria</taxon>
        <taxon>Candidatus Tenderiales</taxon>
        <taxon>Candidatus Tenderiaceae</taxon>
        <taxon>Candidatus Tenderia</taxon>
    </lineage>
</organism>
<feature type="transmembrane region" description="Helical" evidence="1">
    <location>
        <begin position="98"/>
        <end position="117"/>
    </location>
</feature>
<name>A0A0S2TCF6_9GAMM</name>
<evidence type="ECO:0008006" key="4">
    <source>
        <dbReference type="Google" id="ProtNLM"/>
    </source>
</evidence>
<proteinExistence type="predicted"/>
<protein>
    <recommendedName>
        <fullName evidence="4">DUF2007 domain-containing protein</fullName>
    </recommendedName>
</protein>
<dbReference type="Proteomes" id="UP000055136">
    <property type="component" value="Chromosome"/>
</dbReference>